<proteinExistence type="predicted"/>
<keyword evidence="2" id="KW-1185">Reference proteome</keyword>
<dbReference type="Pfam" id="PF02585">
    <property type="entry name" value="PIG-L"/>
    <property type="match status" value="1"/>
</dbReference>
<gene>
    <name evidence="1" type="ORF">SAMN05421742_102127</name>
</gene>
<protein>
    <submittedName>
        <fullName evidence="1">N-acetylglucosaminyl deacetylase, LmbE family</fullName>
    </submittedName>
</protein>
<evidence type="ECO:0000313" key="2">
    <source>
        <dbReference type="Proteomes" id="UP000217076"/>
    </source>
</evidence>
<dbReference type="RefSeq" id="WP_176787589.1">
    <property type="nucleotide sequence ID" value="NZ_FNCV01000002.1"/>
</dbReference>
<dbReference type="InterPro" id="IPR003737">
    <property type="entry name" value="GlcNAc_PI_deacetylase-related"/>
</dbReference>
<dbReference type="STRING" id="83401.SAMN05421742_102127"/>
<dbReference type="Gene3D" id="3.40.50.10320">
    <property type="entry name" value="LmbE-like"/>
    <property type="match status" value="1"/>
</dbReference>
<name>A0A1G7WAE9_9PROT</name>
<accession>A0A1G7WAE9</accession>
<organism evidence="1 2">
    <name type="scientific">Roseospirillum parvum</name>
    <dbReference type="NCBI Taxonomy" id="83401"/>
    <lineage>
        <taxon>Bacteria</taxon>
        <taxon>Pseudomonadati</taxon>
        <taxon>Pseudomonadota</taxon>
        <taxon>Alphaproteobacteria</taxon>
        <taxon>Rhodospirillales</taxon>
        <taxon>Rhodospirillaceae</taxon>
        <taxon>Roseospirillum</taxon>
    </lineage>
</organism>
<dbReference type="Proteomes" id="UP000217076">
    <property type="component" value="Unassembled WGS sequence"/>
</dbReference>
<dbReference type="AlphaFoldDB" id="A0A1G7WAE9"/>
<dbReference type="PANTHER" id="PTHR12993">
    <property type="entry name" value="N-ACETYLGLUCOSAMINYL-PHOSPHATIDYLINOSITOL DE-N-ACETYLASE-RELATED"/>
    <property type="match status" value="1"/>
</dbReference>
<evidence type="ECO:0000313" key="1">
    <source>
        <dbReference type="EMBL" id="SDG68809.1"/>
    </source>
</evidence>
<dbReference type="SUPFAM" id="SSF102588">
    <property type="entry name" value="LmbE-like"/>
    <property type="match status" value="1"/>
</dbReference>
<reference evidence="2" key="1">
    <citation type="submission" date="2016-10" db="EMBL/GenBank/DDBJ databases">
        <authorList>
            <person name="Varghese N."/>
            <person name="Submissions S."/>
        </authorList>
    </citation>
    <scope>NUCLEOTIDE SEQUENCE [LARGE SCALE GENOMIC DNA]</scope>
    <source>
        <strain evidence="2">930I</strain>
    </source>
</reference>
<dbReference type="PANTHER" id="PTHR12993:SF29">
    <property type="entry name" value="BLR3841 PROTEIN"/>
    <property type="match status" value="1"/>
</dbReference>
<dbReference type="InterPro" id="IPR024078">
    <property type="entry name" value="LmbE-like_dom_sf"/>
</dbReference>
<dbReference type="EMBL" id="FNCV01000002">
    <property type="protein sequence ID" value="SDG68809.1"/>
    <property type="molecule type" value="Genomic_DNA"/>
</dbReference>
<dbReference type="GO" id="GO:0016811">
    <property type="term" value="F:hydrolase activity, acting on carbon-nitrogen (but not peptide) bonds, in linear amides"/>
    <property type="evidence" value="ECO:0007669"/>
    <property type="project" value="TreeGrafter"/>
</dbReference>
<sequence length="271" mass="29705">MSHSELPQGLAEARRLLIVAPHPDDEVVGCALLLARARARGCALSVLFLTHGEPAPAALWPWQRAAQPERVAARLGEAEKALARLGATLAGPWPAWPTRQLRHHLPEARARLRAAIATSDPDAVLVPAFEGAHQDHDATHALAATLTTDTPALWEYAAYSRGSGRPQSTTFFAPRGDETRLLPSPEEAAEKRALLGLYASQRGNLAHIDTAGEHLRRFRPAADYGRPPHPPPLFWSRFHWVPFSHPRIDQTPLAEVYPVLGAFVDDPRSRP</sequence>